<accession>A0A1I7AAI8</accession>
<name>A0A1I7AAI8_9BACT</name>
<proteinExistence type="predicted"/>
<dbReference type="EMBL" id="FPBF01000002">
    <property type="protein sequence ID" value="SFT71924.1"/>
    <property type="molecule type" value="Genomic_DNA"/>
</dbReference>
<gene>
    <name evidence="1" type="ORF">SAMN04489724_1803</name>
</gene>
<reference evidence="2" key="1">
    <citation type="submission" date="2016-10" db="EMBL/GenBank/DDBJ databases">
        <authorList>
            <person name="Varghese N."/>
            <person name="Submissions S."/>
        </authorList>
    </citation>
    <scope>NUCLEOTIDE SEQUENCE [LARGE SCALE GENOMIC DNA]</scope>
    <source>
        <strain evidence="2">DSM 23445</strain>
    </source>
</reference>
<evidence type="ECO:0000313" key="1">
    <source>
        <dbReference type="EMBL" id="SFT71924.1"/>
    </source>
</evidence>
<dbReference type="RefSeq" id="WP_170857052.1">
    <property type="nucleotide sequence ID" value="NZ_FPBF01000002.1"/>
</dbReference>
<protein>
    <submittedName>
        <fullName evidence="1">Uncharacterized protein</fullName>
    </submittedName>
</protein>
<sequence>MDKDLINEALQTIHLQHGKDLKEVAQYLTMKYRIEVELLVLQNRLKKILLEEKAVA</sequence>
<organism evidence="1 2">
    <name type="scientific">Algoriphagus locisalis</name>
    <dbReference type="NCBI Taxonomy" id="305507"/>
    <lineage>
        <taxon>Bacteria</taxon>
        <taxon>Pseudomonadati</taxon>
        <taxon>Bacteroidota</taxon>
        <taxon>Cytophagia</taxon>
        <taxon>Cytophagales</taxon>
        <taxon>Cyclobacteriaceae</taxon>
        <taxon>Algoriphagus</taxon>
    </lineage>
</organism>
<evidence type="ECO:0000313" key="2">
    <source>
        <dbReference type="Proteomes" id="UP000199673"/>
    </source>
</evidence>
<keyword evidence="2" id="KW-1185">Reference proteome</keyword>
<dbReference type="Proteomes" id="UP000199673">
    <property type="component" value="Unassembled WGS sequence"/>
</dbReference>
<dbReference type="AlphaFoldDB" id="A0A1I7AAI8"/>